<dbReference type="OrthoDB" id="272703at2759"/>
<dbReference type="InterPro" id="IPR035979">
    <property type="entry name" value="RBD_domain_sf"/>
</dbReference>
<dbReference type="GO" id="GO:0003723">
    <property type="term" value="F:RNA binding"/>
    <property type="evidence" value="ECO:0007669"/>
    <property type="project" value="UniProtKB-UniRule"/>
</dbReference>
<dbReference type="SUPFAM" id="SSF54928">
    <property type="entry name" value="RNA-binding domain, RBD"/>
    <property type="match status" value="1"/>
</dbReference>
<keyword evidence="5" id="KW-1185">Reference proteome</keyword>
<reference evidence="4" key="1">
    <citation type="submission" date="2020-01" db="EMBL/GenBank/DDBJ databases">
        <authorList>
            <consortium name="DOE Joint Genome Institute"/>
            <person name="Haridas S."/>
            <person name="Albert R."/>
            <person name="Binder M."/>
            <person name="Bloem J."/>
            <person name="Labutti K."/>
            <person name="Salamov A."/>
            <person name="Andreopoulos B."/>
            <person name="Baker S.E."/>
            <person name="Barry K."/>
            <person name="Bills G."/>
            <person name="Bluhm B.H."/>
            <person name="Cannon C."/>
            <person name="Castanera R."/>
            <person name="Culley D.E."/>
            <person name="Daum C."/>
            <person name="Ezra D."/>
            <person name="Gonzalez J.B."/>
            <person name="Henrissat B."/>
            <person name="Kuo A."/>
            <person name="Liang C."/>
            <person name="Lipzen A."/>
            <person name="Lutzoni F."/>
            <person name="Magnuson J."/>
            <person name="Mondo S."/>
            <person name="Nolan M."/>
            <person name="Ohm R."/>
            <person name="Pangilinan J."/>
            <person name="Park H.-J."/>
            <person name="Ramirez L."/>
            <person name="Alfaro M."/>
            <person name="Sun H."/>
            <person name="Tritt A."/>
            <person name="Yoshinaga Y."/>
            <person name="Zwiers L.-H."/>
            <person name="Turgeon B.G."/>
            <person name="Goodwin S.B."/>
            <person name="Spatafora J.W."/>
            <person name="Crous P.W."/>
            <person name="Grigoriev I.V."/>
        </authorList>
    </citation>
    <scope>NUCLEOTIDE SEQUENCE</scope>
    <source>
        <strain evidence="4">CBS 394.84</strain>
    </source>
</reference>
<feature type="domain" description="RRM" evidence="3">
    <location>
        <begin position="75"/>
        <end position="154"/>
    </location>
</feature>
<protein>
    <recommendedName>
        <fullName evidence="3">RRM domain-containing protein</fullName>
    </recommendedName>
</protein>
<dbReference type="EMBL" id="ML976614">
    <property type="protein sequence ID" value="KAF1849648.1"/>
    <property type="molecule type" value="Genomic_DNA"/>
</dbReference>
<organism evidence="4 5">
    <name type="scientific">Cucurbitaria berberidis CBS 394.84</name>
    <dbReference type="NCBI Taxonomy" id="1168544"/>
    <lineage>
        <taxon>Eukaryota</taxon>
        <taxon>Fungi</taxon>
        <taxon>Dikarya</taxon>
        <taxon>Ascomycota</taxon>
        <taxon>Pezizomycotina</taxon>
        <taxon>Dothideomycetes</taxon>
        <taxon>Pleosporomycetidae</taxon>
        <taxon>Pleosporales</taxon>
        <taxon>Pleosporineae</taxon>
        <taxon>Cucurbitariaceae</taxon>
        <taxon>Cucurbitaria</taxon>
    </lineage>
</organism>
<dbReference type="Gene3D" id="3.30.70.330">
    <property type="match status" value="2"/>
</dbReference>
<comment type="caution">
    <text evidence="4">The sequence shown here is derived from an EMBL/GenBank/DDBJ whole genome shotgun (WGS) entry which is preliminary data.</text>
</comment>
<dbReference type="RefSeq" id="XP_040792211.1">
    <property type="nucleotide sequence ID" value="XM_040929761.1"/>
</dbReference>
<sequence>MAAPRILLRSRCPLSRGITTSRLSRSVLPSISTTFTQRSLTSSARSWQDIVHTPATGPEPPRTESPIVPTEYSKRSIVFLTLPKRAVRSDIEALLRSKGCDIKRIQLRLDRFTFQNDTMCFVELGSENQVSEAVQTLNGSVFLNKKVVVRPAKEDFTFGHQRNLTNMVGGSRYFYQEGTSAYEAGRPLIEGRRMMLCVQTPGWGAKDMVVSTRNKNAMSIIDQYFGKYGIETLGALHNFYGDKKENPRLLCFLDFKTKEGADQAVAELHDTEIEGRRTWLKISEPAPWRAHQIGKVDEALLTELQEKGLAPRETYNDKFLTPKKKTLSAEEKGM</sequence>
<keyword evidence="1 2" id="KW-0694">RNA-binding</keyword>
<dbReference type="Proteomes" id="UP000800039">
    <property type="component" value="Unassembled WGS sequence"/>
</dbReference>
<dbReference type="InterPro" id="IPR000504">
    <property type="entry name" value="RRM_dom"/>
</dbReference>
<dbReference type="InterPro" id="IPR012677">
    <property type="entry name" value="Nucleotide-bd_a/b_plait_sf"/>
</dbReference>
<proteinExistence type="predicted"/>
<accession>A0A9P4GND2</accession>
<evidence type="ECO:0000259" key="3">
    <source>
        <dbReference type="PROSITE" id="PS50102"/>
    </source>
</evidence>
<gene>
    <name evidence="4" type="ORF">K460DRAFT_298271</name>
</gene>
<evidence type="ECO:0000256" key="1">
    <source>
        <dbReference type="ARBA" id="ARBA00022884"/>
    </source>
</evidence>
<name>A0A9P4GND2_9PLEO</name>
<dbReference type="AlphaFoldDB" id="A0A9P4GND2"/>
<dbReference type="GeneID" id="63847013"/>
<evidence type="ECO:0000313" key="5">
    <source>
        <dbReference type="Proteomes" id="UP000800039"/>
    </source>
</evidence>
<evidence type="ECO:0000256" key="2">
    <source>
        <dbReference type="PROSITE-ProRule" id="PRU00176"/>
    </source>
</evidence>
<evidence type="ECO:0000313" key="4">
    <source>
        <dbReference type="EMBL" id="KAF1849648.1"/>
    </source>
</evidence>
<dbReference type="Pfam" id="PF00076">
    <property type="entry name" value="RRM_1"/>
    <property type="match status" value="1"/>
</dbReference>
<dbReference type="PROSITE" id="PS50102">
    <property type="entry name" value="RRM"/>
    <property type="match status" value="1"/>
</dbReference>
<dbReference type="PANTHER" id="PTHR21245">
    <property type="entry name" value="HETEROGENEOUS NUCLEAR RIBONUCLEOPROTEIN"/>
    <property type="match status" value="1"/>
</dbReference>
<dbReference type="SMART" id="SM00360">
    <property type="entry name" value="RRM"/>
    <property type="match status" value="1"/>
</dbReference>